<reference evidence="1" key="1">
    <citation type="submission" date="2024-02" db="EMBL/GenBank/DDBJ databases">
        <authorList>
            <consortium name="ELIXIR-Norway"/>
            <consortium name="Elixir Norway"/>
        </authorList>
    </citation>
    <scope>NUCLEOTIDE SEQUENCE</scope>
</reference>
<sequence length="160" mass="18334">MFTDMHSKIVAKFDKDFLQVGKGLINQQAKVALVRLSNGNEDLRRSYFSEFATFIMRPIDNDYDFNDIKFKPSKLWTLCDDLCYNSIKGSLLALHKNPARARGASAITRRASMFTLFMRSIGPSQDRDEDRHPIQREASRSPNYCNTKYEVLQVGVAVQC</sequence>
<dbReference type="Proteomes" id="UP001497444">
    <property type="component" value="Chromosome 13"/>
</dbReference>
<protein>
    <submittedName>
        <fullName evidence="1">Uncharacterized protein</fullName>
    </submittedName>
</protein>
<gene>
    <name evidence="1" type="ORF">CSSPJE1EN1_LOCUS6499</name>
</gene>
<proteinExistence type="predicted"/>
<evidence type="ECO:0000313" key="2">
    <source>
        <dbReference type="Proteomes" id="UP001497444"/>
    </source>
</evidence>
<organism evidence="1 2">
    <name type="scientific">Sphagnum jensenii</name>
    <dbReference type="NCBI Taxonomy" id="128206"/>
    <lineage>
        <taxon>Eukaryota</taxon>
        <taxon>Viridiplantae</taxon>
        <taxon>Streptophyta</taxon>
        <taxon>Embryophyta</taxon>
        <taxon>Bryophyta</taxon>
        <taxon>Sphagnophytina</taxon>
        <taxon>Sphagnopsida</taxon>
        <taxon>Sphagnales</taxon>
        <taxon>Sphagnaceae</taxon>
        <taxon>Sphagnum</taxon>
    </lineage>
</organism>
<dbReference type="EMBL" id="OZ020108">
    <property type="protein sequence ID" value="CAK9261021.1"/>
    <property type="molecule type" value="Genomic_DNA"/>
</dbReference>
<name>A0ABP0W2M8_9BRYO</name>
<keyword evidence="2" id="KW-1185">Reference proteome</keyword>
<evidence type="ECO:0000313" key="1">
    <source>
        <dbReference type="EMBL" id="CAK9261021.1"/>
    </source>
</evidence>
<accession>A0ABP0W2M8</accession>